<feature type="domain" description="P-type ATPase N-terminal" evidence="1">
    <location>
        <begin position="8"/>
        <end position="48"/>
    </location>
</feature>
<dbReference type="GO" id="GO:0045332">
    <property type="term" value="P:phospholipid translocation"/>
    <property type="evidence" value="ECO:0007669"/>
    <property type="project" value="TreeGrafter"/>
</dbReference>
<evidence type="ECO:0000313" key="4">
    <source>
        <dbReference type="EMBL" id="CAF3556888.1"/>
    </source>
</evidence>
<dbReference type="GO" id="GO:0005783">
    <property type="term" value="C:endoplasmic reticulum"/>
    <property type="evidence" value="ECO:0007669"/>
    <property type="project" value="TreeGrafter"/>
</dbReference>
<dbReference type="OrthoDB" id="377733at2759"/>
<dbReference type="InterPro" id="IPR023299">
    <property type="entry name" value="ATPase_P-typ_cyto_dom_N"/>
</dbReference>
<dbReference type="GO" id="GO:0000166">
    <property type="term" value="F:nucleotide binding"/>
    <property type="evidence" value="ECO:0007669"/>
    <property type="project" value="InterPro"/>
</dbReference>
<evidence type="ECO:0000313" key="3">
    <source>
        <dbReference type="EMBL" id="CAF0851015.1"/>
    </source>
</evidence>
<dbReference type="Pfam" id="PF16209">
    <property type="entry name" value="PhoLip_ATPase_N"/>
    <property type="match status" value="1"/>
</dbReference>
<dbReference type="AlphaFoldDB" id="A0A813WHZ9"/>
<proteinExistence type="predicted"/>
<dbReference type="Proteomes" id="UP000682733">
    <property type="component" value="Unassembled WGS sequence"/>
</dbReference>
<dbReference type="SUPFAM" id="SSF81660">
    <property type="entry name" value="Metal cation-transporting ATPase, ATP-binding domain N"/>
    <property type="match status" value="1"/>
</dbReference>
<evidence type="ECO:0000259" key="1">
    <source>
        <dbReference type="Pfam" id="PF16209"/>
    </source>
</evidence>
<name>A0A813WHZ9_9BILA</name>
<evidence type="ECO:0000313" key="5">
    <source>
        <dbReference type="EMBL" id="CAF3638649.1"/>
    </source>
</evidence>
<dbReference type="GO" id="GO:0005886">
    <property type="term" value="C:plasma membrane"/>
    <property type="evidence" value="ECO:0007669"/>
    <property type="project" value="TreeGrafter"/>
</dbReference>
<dbReference type="Proteomes" id="UP000681722">
    <property type="component" value="Unassembled WGS sequence"/>
</dbReference>
<dbReference type="InterPro" id="IPR023214">
    <property type="entry name" value="HAD_sf"/>
</dbReference>
<organism evidence="3 6">
    <name type="scientific">Didymodactylos carnosus</name>
    <dbReference type="NCBI Taxonomy" id="1234261"/>
    <lineage>
        <taxon>Eukaryota</taxon>
        <taxon>Metazoa</taxon>
        <taxon>Spiralia</taxon>
        <taxon>Gnathifera</taxon>
        <taxon>Rotifera</taxon>
        <taxon>Eurotatoria</taxon>
        <taxon>Bdelloidea</taxon>
        <taxon>Philodinida</taxon>
        <taxon>Philodinidae</taxon>
        <taxon>Didymodactylos</taxon>
    </lineage>
</organism>
<dbReference type="GO" id="GO:0140326">
    <property type="term" value="F:ATPase-coupled intramembrane lipid transporter activity"/>
    <property type="evidence" value="ECO:0007669"/>
    <property type="project" value="TreeGrafter"/>
</dbReference>
<dbReference type="InterPro" id="IPR036412">
    <property type="entry name" value="HAD-like_sf"/>
</dbReference>
<accession>A0A813WHZ9</accession>
<dbReference type="EMBL" id="CAJOBA010000791">
    <property type="protein sequence ID" value="CAF3556888.1"/>
    <property type="molecule type" value="Genomic_DNA"/>
</dbReference>
<comment type="caution">
    <text evidence="3">The sequence shown here is derived from an EMBL/GenBank/DDBJ whole genome shotgun (WGS) entry which is preliminary data.</text>
</comment>
<evidence type="ECO:0000313" key="6">
    <source>
        <dbReference type="Proteomes" id="UP000663829"/>
    </source>
</evidence>
<dbReference type="Proteomes" id="UP000677228">
    <property type="component" value="Unassembled WGS sequence"/>
</dbReference>
<dbReference type="Gene3D" id="3.40.1110.10">
    <property type="entry name" value="Calcium-transporting ATPase, cytoplasmic domain N"/>
    <property type="match status" value="1"/>
</dbReference>
<reference evidence="3" key="1">
    <citation type="submission" date="2021-02" db="EMBL/GenBank/DDBJ databases">
        <authorList>
            <person name="Nowell W R."/>
        </authorList>
    </citation>
    <scope>NUCLEOTIDE SEQUENCE</scope>
</reference>
<sequence>MDEPEPCHSDNHIKTSRYTIFTFLPINLFEQFRRIANAYFLLLIIITAYEDYYRHISDNKANAQRTYVFQQNIKFRGIIECELPTVNLFSFKGRCIYNKKGEGTFLFLTLENLLLRGSRLKVAKYVIELQKVFGSLFFKWDIHMYHPETNEHANSNSSEIMEDLGQVNLCTLIQYLFSDKTDTLTENDMCFKFCYVSDMEFGIVNTIDGINYQASSPDELCLVSFAKSCGMVFTKEDTLPDGIIRQINIFEKPTYYQLLENLHTYRFVLGLIYLFTKRADSVVIPLCSSGAFEVTTARISLYAKLGLRTLAVAYRIISSNDYQRIRAEFKRATQSCTAVEDRLQQYVPETLTLLRRSGIKVWILTGDRVETTVNIAYLSKVFNQEHKLLQVVNCTNLETCKTILDNQSEKLLKKTDLVIDGSSLAFVLDSDDYRPIFCTLVLQCESVLCCRLSPLQKAQVNTQ</sequence>
<keyword evidence="6" id="KW-1185">Reference proteome</keyword>
<dbReference type="Proteomes" id="UP000663829">
    <property type="component" value="Unassembled WGS sequence"/>
</dbReference>
<dbReference type="PANTHER" id="PTHR24092">
    <property type="entry name" value="PROBABLE PHOSPHOLIPID-TRANSPORTING ATPASE"/>
    <property type="match status" value="1"/>
</dbReference>
<dbReference type="EMBL" id="CAJNOQ010000917">
    <property type="protein sequence ID" value="CAF0851015.1"/>
    <property type="molecule type" value="Genomic_DNA"/>
</dbReference>
<protein>
    <recommendedName>
        <fullName evidence="1">P-type ATPase N-terminal domain-containing protein</fullName>
    </recommendedName>
</protein>
<evidence type="ECO:0000313" key="2">
    <source>
        <dbReference type="EMBL" id="CAF0775735.1"/>
    </source>
</evidence>
<dbReference type="Gene3D" id="3.40.50.1000">
    <property type="entry name" value="HAD superfamily/HAD-like"/>
    <property type="match status" value="1"/>
</dbReference>
<dbReference type="EMBL" id="CAJNOK010000791">
    <property type="protein sequence ID" value="CAF0775735.1"/>
    <property type="molecule type" value="Genomic_DNA"/>
</dbReference>
<gene>
    <name evidence="3" type="ORF">GPM918_LOCUS6072</name>
    <name evidence="2" type="ORF">OVA965_LOCUS3328</name>
    <name evidence="5" type="ORF">SRO942_LOCUS6072</name>
    <name evidence="4" type="ORF">TMI583_LOCUS3327</name>
</gene>
<dbReference type="InterPro" id="IPR032631">
    <property type="entry name" value="P-type_ATPase_N"/>
</dbReference>
<dbReference type="SUPFAM" id="SSF56784">
    <property type="entry name" value="HAD-like"/>
    <property type="match status" value="1"/>
</dbReference>
<dbReference type="EMBL" id="CAJOBC010000917">
    <property type="protein sequence ID" value="CAF3638649.1"/>
    <property type="molecule type" value="Genomic_DNA"/>
</dbReference>